<dbReference type="Ensembl" id="ENSCVAT00000022241.1">
    <property type="protein sequence ID" value="ENSCVAP00000014414.1"/>
    <property type="gene ID" value="ENSCVAG00000017035.1"/>
</dbReference>
<dbReference type="Gene3D" id="2.60.120.40">
    <property type="match status" value="1"/>
</dbReference>
<proteinExistence type="inferred from homology"/>
<accession>A0A3Q2D7K3</accession>
<dbReference type="AlphaFoldDB" id="A0A3Q2D7K3"/>
<dbReference type="PANTHER" id="PTHR11471">
    <property type="entry name" value="TUMOR NECROSIS FACTOR FAMILY MEMBER"/>
    <property type="match status" value="1"/>
</dbReference>
<reference evidence="6" key="2">
    <citation type="submission" date="2025-09" db="UniProtKB">
        <authorList>
            <consortium name="Ensembl"/>
        </authorList>
    </citation>
    <scope>IDENTIFICATION</scope>
</reference>
<dbReference type="InterPro" id="IPR006053">
    <property type="entry name" value="TNF"/>
</dbReference>
<evidence type="ECO:0000313" key="6">
    <source>
        <dbReference type="Ensembl" id="ENSCVAP00000014414.1"/>
    </source>
</evidence>
<keyword evidence="7" id="KW-1185">Reference proteome</keyword>
<dbReference type="PANTHER" id="PTHR11471:SF24">
    <property type="entry name" value="TUMOR NECROSIS FACTOR LIGAND SUPERFAMILY MEMBER 15"/>
    <property type="match status" value="1"/>
</dbReference>
<evidence type="ECO:0000313" key="7">
    <source>
        <dbReference type="Proteomes" id="UP000265020"/>
    </source>
</evidence>
<dbReference type="Pfam" id="PF00229">
    <property type="entry name" value="TNF"/>
    <property type="match status" value="1"/>
</dbReference>
<dbReference type="SMART" id="SM00207">
    <property type="entry name" value="TNF"/>
    <property type="match status" value="1"/>
</dbReference>
<dbReference type="InterPro" id="IPR006052">
    <property type="entry name" value="TNF_dom"/>
</dbReference>
<evidence type="ECO:0000256" key="3">
    <source>
        <dbReference type="ARBA" id="ARBA00022514"/>
    </source>
</evidence>
<sequence length="202" mass="23226">MFTFDHHVYIVSLLHLKKCKYLESCTERYFILYTPRVYKMTIKFVSLYGLGGSPLYVSHWSTSADDTFRLVQNILLWETELGNARIQGGFKYSNGNLIVPRDGIYRVYLQITYSSESAEANGQSVCNKVNVISLSYEKRVPLLSACDTIVFSKTPWKKSLFTSGSFRLYAKDKLLVTSSHSNYIFRNEHEGFFGAELVFDNL</sequence>
<feature type="domain" description="THD" evidence="5">
    <location>
        <begin position="56"/>
        <end position="198"/>
    </location>
</feature>
<dbReference type="GO" id="GO:0005164">
    <property type="term" value="F:tumor necrosis factor receptor binding"/>
    <property type="evidence" value="ECO:0007669"/>
    <property type="project" value="InterPro"/>
</dbReference>
<keyword evidence="4" id="KW-0472">Membrane</keyword>
<reference evidence="6" key="1">
    <citation type="submission" date="2025-08" db="UniProtKB">
        <authorList>
            <consortium name="Ensembl"/>
        </authorList>
    </citation>
    <scope>IDENTIFICATION</scope>
</reference>
<evidence type="ECO:0000256" key="1">
    <source>
        <dbReference type="ARBA" id="ARBA00004370"/>
    </source>
</evidence>
<dbReference type="GeneTree" id="ENSGT00940000171469"/>
<dbReference type="SUPFAM" id="SSF49842">
    <property type="entry name" value="TNF-like"/>
    <property type="match status" value="1"/>
</dbReference>
<dbReference type="InterPro" id="IPR008983">
    <property type="entry name" value="Tumour_necrosis_fac-like_dom"/>
</dbReference>
<organism evidence="6 7">
    <name type="scientific">Cyprinodon variegatus</name>
    <name type="common">Sheepshead minnow</name>
    <dbReference type="NCBI Taxonomy" id="28743"/>
    <lineage>
        <taxon>Eukaryota</taxon>
        <taxon>Metazoa</taxon>
        <taxon>Chordata</taxon>
        <taxon>Craniata</taxon>
        <taxon>Vertebrata</taxon>
        <taxon>Euteleostomi</taxon>
        <taxon>Actinopterygii</taxon>
        <taxon>Neopterygii</taxon>
        <taxon>Teleostei</taxon>
        <taxon>Neoteleostei</taxon>
        <taxon>Acanthomorphata</taxon>
        <taxon>Ovalentaria</taxon>
        <taxon>Atherinomorphae</taxon>
        <taxon>Cyprinodontiformes</taxon>
        <taxon>Cyprinodontidae</taxon>
        <taxon>Cyprinodon</taxon>
    </lineage>
</organism>
<dbReference type="GO" id="GO:0005125">
    <property type="term" value="F:cytokine activity"/>
    <property type="evidence" value="ECO:0007669"/>
    <property type="project" value="UniProtKB-KW"/>
</dbReference>
<protein>
    <recommendedName>
        <fullName evidence="5">THD domain-containing protein</fullName>
    </recommendedName>
</protein>
<dbReference type="GO" id="GO:0016020">
    <property type="term" value="C:membrane"/>
    <property type="evidence" value="ECO:0007669"/>
    <property type="project" value="UniProtKB-SubCell"/>
</dbReference>
<comment type="subcellular location">
    <subcellularLocation>
        <location evidence="1">Membrane</location>
    </subcellularLocation>
</comment>
<evidence type="ECO:0000256" key="2">
    <source>
        <dbReference type="ARBA" id="ARBA00008670"/>
    </source>
</evidence>
<dbReference type="PROSITE" id="PS50049">
    <property type="entry name" value="THD_2"/>
    <property type="match status" value="1"/>
</dbReference>
<comment type="similarity">
    <text evidence="2">Belongs to the tumor necrosis factor family.</text>
</comment>
<dbReference type="GO" id="GO:0005615">
    <property type="term" value="C:extracellular space"/>
    <property type="evidence" value="ECO:0007669"/>
    <property type="project" value="UniProtKB-KW"/>
</dbReference>
<keyword evidence="3" id="KW-0202">Cytokine</keyword>
<evidence type="ECO:0000256" key="4">
    <source>
        <dbReference type="ARBA" id="ARBA00023136"/>
    </source>
</evidence>
<dbReference type="Proteomes" id="UP000265020">
    <property type="component" value="Unassembled WGS sequence"/>
</dbReference>
<dbReference type="PRINTS" id="PR01234">
    <property type="entry name" value="TNECROSISFCT"/>
</dbReference>
<evidence type="ECO:0000259" key="5">
    <source>
        <dbReference type="PROSITE" id="PS50049"/>
    </source>
</evidence>
<name>A0A3Q2D7K3_CYPVA</name>
<dbReference type="GO" id="GO:0006955">
    <property type="term" value="P:immune response"/>
    <property type="evidence" value="ECO:0007669"/>
    <property type="project" value="InterPro"/>
</dbReference>